<proteinExistence type="inferred from homology"/>
<keyword evidence="2 3" id="KW-0413">Isomerase</keyword>
<dbReference type="InterPro" id="IPR011051">
    <property type="entry name" value="RmlC_Cupin_sf"/>
</dbReference>
<dbReference type="Proteomes" id="UP001589568">
    <property type="component" value="Unassembled WGS sequence"/>
</dbReference>
<name>A0ABV5P393_9ACTN</name>
<organism evidence="3 4">
    <name type="scientific">Nonomuraea salmonea</name>
    <dbReference type="NCBI Taxonomy" id="46181"/>
    <lineage>
        <taxon>Bacteria</taxon>
        <taxon>Bacillati</taxon>
        <taxon>Actinomycetota</taxon>
        <taxon>Actinomycetes</taxon>
        <taxon>Streptosporangiales</taxon>
        <taxon>Streptosporangiaceae</taxon>
        <taxon>Nonomuraea</taxon>
    </lineage>
</organism>
<dbReference type="GO" id="GO:0008830">
    <property type="term" value="F:dTDP-4-dehydrorhamnose 3,5-epimerase activity"/>
    <property type="evidence" value="ECO:0007669"/>
    <property type="project" value="UniProtKB-EC"/>
</dbReference>
<dbReference type="EMBL" id="JBHMCF010000058">
    <property type="protein sequence ID" value="MFB9477025.1"/>
    <property type="molecule type" value="Genomic_DNA"/>
</dbReference>
<dbReference type="NCBIfam" id="TIGR01221">
    <property type="entry name" value="rmlC"/>
    <property type="match status" value="1"/>
</dbReference>
<dbReference type="PANTHER" id="PTHR21047:SF2">
    <property type="entry name" value="THYMIDINE DIPHOSPHO-4-KETO-RHAMNOSE 3,5-EPIMERASE"/>
    <property type="match status" value="1"/>
</dbReference>
<dbReference type="PANTHER" id="PTHR21047">
    <property type="entry name" value="DTDP-6-DEOXY-D-GLUCOSE-3,5 EPIMERASE"/>
    <property type="match status" value="1"/>
</dbReference>
<comment type="pathway">
    <text evidence="2">Carbohydrate biosynthesis; dTDP-L-rhamnose biosynthesis.</text>
</comment>
<dbReference type="Gene3D" id="2.60.120.10">
    <property type="entry name" value="Jelly Rolls"/>
    <property type="match status" value="1"/>
</dbReference>
<protein>
    <recommendedName>
        <fullName evidence="2">dTDP-4-dehydrorhamnose 3,5-epimerase</fullName>
        <ecNumber evidence="2">5.1.3.13</ecNumber>
    </recommendedName>
    <alternativeName>
        <fullName evidence="2">Thymidine diphospho-4-keto-rhamnose 3,5-epimerase</fullName>
    </alternativeName>
</protein>
<reference evidence="3 4" key="1">
    <citation type="submission" date="2024-09" db="EMBL/GenBank/DDBJ databases">
        <authorList>
            <person name="Sun Q."/>
            <person name="Mori K."/>
        </authorList>
    </citation>
    <scope>NUCLEOTIDE SEQUENCE [LARGE SCALE GENOMIC DNA]</scope>
    <source>
        <strain evidence="3 4">JCM 3324</strain>
    </source>
</reference>
<accession>A0ABV5P393</accession>
<evidence type="ECO:0000256" key="2">
    <source>
        <dbReference type="RuleBase" id="RU364069"/>
    </source>
</evidence>
<sequence length="185" mass="19899">MKRLSIDGALLHTPRIHSDHRGDFLESFRAADLREALGHSMDLAQVNCSVSRRGVLRGVHFADVPPGQAKYVTCAAGAVLDVVVDVRAGSPTFGRWESVRLDDESRHGLYIGEGLGHAFLALSESATVVYLCSTPYDPAREHGVHPLDPDLGIEWPLDGEPLLSAKDAAAPTLKQALDAGSLPSW</sequence>
<comment type="caution">
    <text evidence="3">The sequence shown here is derived from an EMBL/GenBank/DDBJ whole genome shotgun (WGS) entry which is preliminary data.</text>
</comment>
<gene>
    <name evidence="3" type="primary">rfbC</name>
    <name evidence="3" type="ORF">ACFFR3_46685</name>
</gene>
<dbReference type="RefSeq" id="WP_364375727.1">
    <property type="nucleotide sequence ID" value="NZ_JBHMCF010000058.1"/>
</dbReference>
<comment type="catalytic activity">
    <reaction evidence="2">
        <text>dTDP-4-dehydro-6-deoxy-alpha-D-glucose = dTDP-4-dehydro-beta-L-rhamnose</text>
        <dbReference type="Rhea" id="RHEA:16969"/>
        <dbReference type="ChEBI" id="CHEBI:57649"/>
        <dbReference type="ChEBI" id="CHEBI:62830"/>
        <dbReference type="EC" id="5.1.3.13"/>
    </reaction>
</comment>
<comment type="function">
    <text evidence="2">Catalyzes the epimerization of the C3' and C5'positions of dTDP-6-deoxy-D-xylo-4-hexulose, forming dTDP-6-deoxy-L-lyxo-4-hexulose.</text>
</comment>
<comment type="subunit">
    <text evidence="2">Homodimer.</text>
</comment>
<dbReference type="CDD" id="cd00438">
    <property type="entry name" value="cupin_RmlC"/>
    <property type="match status" value="1"/>
</dbReference>
<dbReference type="InterPro" id="IPR000888">
    <property type="entry name" value="RmlC-like"/>
</dbReference>
<dbReference type="SUPFAM" id="SSF51182">
    <property type="entry name" value="RmlC-like cupins"/>
    <property type="match status" value="1"/>
</dbReference>
<keyword evidence="4" id="KW-1185">Reference proteome</keyword>
<dbReference type="Pfam" id="PF00908">
    <property type="entry name" value="dTDP_sugar_isom"/>
    <property type="match status" value="1"/>
</dbReference>
<evidence type="ECO:0000313" key="3">
    <source>
        <dbReference type="EMBL" id="MFB9477025.1"/>
    </source>
</evidence>
<dbReference type="InterPro" id="IPR014710">
    <property type="entry name" value="RmlC-like_jellyroll"/>
</dbReference>
<dbReference type="EC" id="5.1.3.13" evidence="2"/>
<evidence type="ECO:0000256" key="1">
    <source>
        <dbReference type="ARBA" id="ARBA00010154"/>
    </source>
</evidence>
<comment type="similarity">
    <text evidence="1 2">Belongs to the dTDP-4-dehydrorhamnose 3,5-epimerase family.</text>
</comment>
<evidence type="ECO:0000313" key="4">
    <source>
        <dbReference type="Proteomes" id="UP001589568"/>
    </source>
</evidence>